<keyword evidence="3" id="KW-1185">Reference proteome</keyword>
<dbReference type="Proteomes" id="UP001419268">
    <property type="component" value="Unassembled WGS sequence"/>
</dbReference>
<feature type="domain" description="Retrovirus-related Pol polyprotein from transposon TNT 1-94-like beta-barrel" evidence="1">
    <location>
        <begin position="3"/>
        <end position="79"/>
    </location>
</feature>
<evidence type="ECO:0000313" key="2">
    <source>
        <dbReference type="EMBL" id="KAK9158289.1"/>
    </source>
</evidence>
<dbReference type="EMBL" id="JBBNAG010000002">
    <property type="protein sequence ID" value="KAK9158289.1"/>
    <property type="molecule type" value="Genomic_DNA"/>
</dbReference>
<protein>
    <recommendedName>
        <fullName evidence="1">Retrovirus-related Pol polyprotein from transposon TNT 1-94-like beta-barrel domain-containing protein</fullName>
    </recommendedName>
</protein>
<sequence>MDWYFDSGYSKHMKENVCPFYLTMHHAQMAMSPFGDGVRSKVIWKGILHVQGLPSLKNVLHIEDLKANLLSISQLCDHNLNIQFTKEQCNVYGIYDKIVMKGLRSSDNSYLLQPSKLCAHNTCLQSPRDHRNCFHNSSDQIK</sequence>
<gene>
    <name evidence="2" type="ORF">Scep_004863</name>
</gene>
<reference evidence="2 3" key="1">
    <citation type="submission" date="2024-01" db="EMBL/GenBank/DDBJ databases">
        <title>Genome assemblies of Stephania.</title>
        <authorList>
            <person name="Yang L."/>
        </authorList>
    </citation>
    <scope>NUCLEOTIDE SEQUENCE [LARGE SCALE GENOMIC DNA]</scope>
    <source>
        <strain evidence="2">JXDWG</strain>
        <tissue evidence="2">Leaf</tissue>
    </source>
</reference>
<dbReference type="Pfam" id="PF22936">
    <property type="entry name" value="Pol_BBD"/>
    <property type="match status" value="1"/>
</dbReference>
<proteinExistence type="predicted"/>
<dbReference type="AlphaFoldDB" id="A0AAP0PXP0"/>
<comment type="caution">
    <text evidence="2">The sequence shown here is derived from an EMBL/GenBank/DDBJ whole genome shotgun (WGS) entry which is preliminary data.</text>
</comment>
<organism evidence="2 3">
    <name type="scientific">Stephania cephalantha</name>
    <dbReference type="NCBI Taxonomy" id="152367"/>
    <lineage>
        <taxon>Eukaryota</taxon>
        <taxon>Viridiplantae</taxon>
        <taxon>Streptophyta</taxon>
        <taxon>Embryophyta</taxon>
        <taxon>Tracheophyta</taxon>
        <taxon>Spermatophyta</taxon>
        <taxon>Magnoliopsida</taxon>
        <taxon>Ranunculales</taxon>
        <taxon>Menispermaceae</taxon>
        <taxon>Menispermoideae</taxon>
        <taxon>Cissampelideae</taxon>
        <taxon>Stephania</taxon>
    </lineage>
</organism>
<name>A0AAP0PXP0_9MAGN</name>
<evidence type="ECO:0000313" key="3">
    <source>
        <dbReference type="Proteomes" id="UP001419268"/>
    </source>
</evidence>
<dbReference type="InterPro" id="IPR054722">
    <property type="entry name" value="PolX-like_BBD"/>
</dbReference>
<evidence type="ECO:0000259" key="1">
    <source>
        <dbReference type="Pfam" id="PF22936"/>
    </source>
</evidence>
<accession>A0AAP0PXP0</accession>